<comment type="caution">
    <text evidence="5">The sequence shown here is derived from an EMBL/GenBank/DDBJ whole genome shotgun (WGS) entry which is preliminary data.</text>
</comment>
<dbReference type="PROSITE" id="PS50949">
    <property type="entry name" value="HTH_GNTR"/>
    <property type="match status" value="1"/>
</dbReference>
<organism evidence="5 6">
    <name type="scientific">Nonomuraea cavernae</name>
    <dbReference type="NCBI Taxonomy" id="2045107"/>
    <lineage>
        <taxon>Bacteria</taxon>
        <taxon>Bacillati</taxon>
        <taxon>Actinomycetota</taxon>
        <taxon>Actinomycetes</taxon>
        <taxon>Streptosporangiales</taxon>
        <taxon>Streptosporangiaceae</taxon>
        <taxon>Nonomuraea</taxon>
    </lineage>
</organism>
<dbReference type="Pfam" id="PF07729">
    <property type="entry name" value="FCD"/>
    <property type="match status" value="1"/>
</dbReference>
<dbReference type="SUPFAM" id="SSF48008">
    <property type="entry name" value="GntR ligand-binding domain-like"/>
    <property type="match status" value="1"/>
</dbReference>
<dbReference type="InterPro" id="IPR036388">
    <property type="entry name" value="WH-like_DNA-bd_sf"/>
</dbReference>
<evidence type="ECO:0000256" key="1">
    <source>
        <dbReference type="ARBA" id="ARBA00023015"/>
    </source>
</evidence>
<dbReference type="PANTHER" id="PTHR43537:SF5">
    <property type="entry name" value="UXU OPERON TRANSCRIPTIONAL REGULATOR"/>
    <property type="match status" value="1"/>
</dbReference>
<dbReference type="InterPro" id="IPR008920">
    <property type="entry name" value="TF_FadR/GntR_C"/>
</dbReference>
<accession>A0A918DLI0</accession>
<dbReference type="GO" id="GO:0003677">
    <property type="term" value="F:DNA binding"/>
    <property type="evidence" value="ECO:0007669"/>
    <property type="project" value="UniProtKB-KW"/>
</dbReference>
<evidence type="ECO:0000256" key="2">
    <source>
        <dbReference type="ARBA" id="ARBA00023125"/>
    </source>
</evidence>
<dbReference type="Proteomes" id="UP000646523">
    <property type="component" value="Unassembled WGS sequence"/>
</dbReference>
<dbReference type="Gene3D" id="1.10.10.10">
    <property type="entry name" value="Winged helix-like DNA-binding domain superfamily/Winged helix DNA-binding domain"/>
    <property type="match status" value="1"/>
</dbReference>
<protein>
    <submittedName>
        <fullName evidence="5">GntR family transcriptional regulator</fullName>
    </submittedName>
</protein>
<dbReference type="Gene3D" id="1.20.120.530">
    <property type="entry name" value="GntR ligand-binding domain-like"/>
    <property type="match status" value="1"/>
</dbReference>
<dbReference type="InterPro" id="IPR036390">
    <property type="entry name" value="WH_DNA-bd_sf"/>
</dbReference>
<dbReference type="PRINTS" id="PR00035">
    <property type="entry name" value="HTHGNTR"/>
</dbReference>
<reference evidence="5" key="2">
    <citation type="submission" date="2020-09" db="EMBL/GenBank/DDBJ databases">
        <authorList>
            <person name="Sun Q."/>
            <person name="Zhou Y."/>
        </authorList>
    </citation>
    <scope>NUCLEOTIDE SEQUENCE</scope>
    <source>
        <strain evidence="5">CGMCC 4.7368</strain>
    </source>
</reference>
<dbReference type="InterPro" id="IPR000524">
    <property type="entry name" value="Tscrpt_reg_HTH_GntR"/>
</dbReference>
<dbReference type="RefSeq" id="WP_225262968.1">
    <property type="nucleotide sequence ID" value="NZ_BMNH01000010.1"/>
</dbReference>
<evidence type="ECO:0000256" key="3">
    <source>
        <dbReference type="ARBA" id="ARBA00023163"/>
    </source>
</evidence>
<keyword evidence="1" id="KW-0805">Transcription regulation</keyword>
<proteinExistence type="predicted"/>
<gene>
    <name evidence="5" type="ORF">GCM10012289_37700</name>
</gene>
<dbReference type="InterPro" id="IPR011711">
    <property type="entry name" value="GntR_C"/>
</dbReference>
<keyword evidence="6" id="KW-1185">Reference proteome</keyword>
<dbReference type="EMBL" id="BMNH01000010">
    <property type="protein sequence ID" value="GGO71594.1"/>
    <property type="molecule type" value="Genomic_DNA"/>
</dbReference>
<dbReference type="AlphaFoldDB" id="A0A918DLI0"/>
<reference evidence="5" key="1">
    <citation type="journal article" date="2014" name="Int. J. Syst. Evol. Microbiol.">
        <title>Complete genome sequence of Corynebacterium casei LMG S-19264T (=DSM 44701T), isolated from a smear-ripened cheese.</title>
        <authorList>
            <consortium name="US DOE Joint Genome Institute (JGI-PGF)"/>
            <person name="Walter F."/>
            <person name="Albersmeier A."/>
            <person name="Kalinowski J."/>
            <person name="Ruckert C."/>
        </authorList>
    </citation>
    <scope>NUCLEOTIDE SEQUENCE</scope>
    <source>
        <strain evidence="5">CGMCC 4.7368</strain>
    </source>
</reference>
<dbReference type="SUPFAM" id="SSF46785">
    <property type="entry name" value="Winged helix' DNA-binding domain"/>
    <property type="match status" value="1"/>
</dbReference>
<evidence type="ECO:0000313" key="6">
    <source>
        <dbReference type="Proteomes" id="UP000646523"/>
    </source>
</evidence>
<keyword evidence="3" id="KW-0804">Transcription</keyword>
<evidence type="ECO:0000259" key="4">
    <source>
        <dbReference type="PROSITE" id="PS50949"/>
    </source>
</evidence>
<keyword evidence="2" id="KW-0238">DNA-binding</keyword>
<dbReference type="Pfam" id="PF00392">
    <property type="entry name" value="GntR"/>
    <property type="match status" value="1"/>
</dbReference>
<dbReference type="GO" id="GO:0003700">
    <property type="term" value="F:DNA-binding transcription factor activity"/>
    <property type="evidence" value="ECO:0007669"/>
    <property type="project" value="InterPro"/>
</dbReference>
<dbReference type="SMART" id="SM00345">
    <property type="entry name" value="HTH_GNTR"/>
    <property type="match status" value="1"/>
</dbReference>
<name>A0A918DLI0_9ACTN</name>
<evidence type="ECO:0000313" key="5">
    <source>
        <dbReference type="EMBL" id="GGO71594.1"/>
    </source>
</evidence>
<dbReference type="SMART" id="SM00895">
    <property type="entry name" value="FCD"/>
    <property type="match status" value="1"/>
</dbReference>
<dbReference type="PANTHER" id="PTHR43537">
    <property type="entry name" value="TRANSCRIPTIONAL REGULATOR, GNTR FAMILY"/>
    <property type="match status" value="1"/>
</dbReference>
<sequence length="252" mass="28078">MSTRPPAYQSMAAELRAQILAGVLKPGDRLPVEPELSAAHGVSRSTAREALRLLASQDLIATVRGVAGGSFVVTPRPEQVSEYLHASLNLLTVDTQITVDHLLETRELLEVHATGQAARHRTDDDLTGLRATLFDPWQLRPEEMYEPNKAFHTLLLRASGNPLLEVVARPVFQVLDERFLRRRAPGRFWHEIDHDHREIVARVAARDEAGAREAARAHLDRLRTTYLAINRTRSHAAGAISDAEGRPGRRPE</sequence>
<dbReference type="CDD" id="cd07377">
    <property type="entry name" value="WHTH_GntR"/>
    <property type="match status" value="1"/>
</dbReference>
<feature type="domain" description="HTH gntR-type" evidence="4">
    <location>
        <begin position="5"/>
        <end position="75"/>
    </location>
</feature>